<accession>A0AAD7CHQ5</accession>
<proteinExistence type="predicted"/>
<dbReference type="InterPro" id="IPR032675">
    <property type="entry name" value="LRR_dom_sf"/>
</dbReference>
<sequence length="410" mass="46248">MAFSVDLAQELIDHILDFLHDDRGSLLSSSLVARQWVPAPRYHIFERITINRYFTAGHHFRETTQNFLSICASPHCTILPSVQSVILNINTELGPASVGLLEDIVHVLARAPVKKMLFVDHNSMVQPVSLSWIAPFFPGLQEFVYNALYRVAEDIFVLVTSFPILRILSVYSRTPDPSSAEIVPTRLYPAIPHAVFAHLHTLRMKLSTHDSVLSWLQSTELRPLETLDLHLFNPYHNGWGPVAALNSLLHANGEHLRHLTLRVSNEDSSDETIDDLVRQLRVADGEVDLSGLTNLRSLRLHVHSAASTPPLEALEVDFARWIYYGILPCTCDPQILLPEFSAVMGHDQFAGLTAFDIRVPDIFGDSGRNALREFFPRWKDTQVLRVGYVESASPQVDSWETAEDFDARFN</sequence>
<comment type="caution">
    <text evidence="1">The sequence shown here is derived from an EMBL/GenBank/DDBJ whole genome shotgun (WGS) entry which is preliminary data.</text>
</comment>
<protein>
    <submittedName>
        <fullName evidence="1">Uncharacterized protein</fullName>
    </submittedName>
</protein>
<dbReference type="Gene3D" id="3.80.10.10">
    <property type="entry name" value="Ribonuclease Inhibitor"/>
    <property type="match status" value="1"/>
</dbReference>
<dbReference type="EMBL" id="JARKIE010000362">
    <property type="protein sequence ID" value="KAJ7649595.1"/>
    <property type="molecule type" value="Genomic_DNA"/>
</dbReference>
<dbReference type="Proteomes" id="UP001221757">
    <property type="component" value="Unassembled WGS sequence"/>
</dbReference>
<gene>
    <name evidence="1" type="ORF">B0H17DRAFT_1102161</name>
</gene>
<reference evidence="1" key="1">
    <citation type="submission" date="2023-03" db="EMBL/GenBank/DDBJ databases">
        <title>Massive genome expansion in bonnet fungi (Mycena s.s.) driven by repeated elements and novel gene families across ecological guilds.</title>
        <authorList>
            <consortium name="Lawrence Berkeley National Laboratory"/>
            <person name="Harder C.B."/>
            <person name="Miyauchi S."/>
            <person name="Viragh M."/>
            <person name="Kuo A."/>
            <person name="Thoen E."/>
            <person name="Andreopoulos B."/>
            <person name="Lu D."/>
            <person name="Skrede I."/>
            <person name="Drula E."/>
            <person name="Henrissat B."/>
            <person name="Morin E."/>
            <person name="Kohler A."/>
            <person name="Barry K."/>
            <person name="LaButti K."/>
            <person name="Morin E."/>
            <person name="Salamov A."/>
            <person name="Lipzen A."/>
            <person name="Mereny Z."/>
            <person name="Hegedus B."/>
            <person name="Baldrian P."/>
            <person name="Stursova M."/>
            <person name="Weitz H."/>
            <person name="Taylor A."/>
            <person name="Grigoriev I.V."/>
            <person name="Nagy L.G."/>
            <person name="Martin F."/>
            <person name="Kauserud H."/>
        </authorList>
    </citation>
    <scope>NUCLEOTIDE SEQUENCE</scope>
    <source>
        <strain evidence="1">CBHHK067</strain>
    </source>
</reference>
<name>A0AAD7CHQ5_MYCRO</name>
<evidence type="ECO:0000313" key="2">
    <source>
        <dbReference type="Proteomes" id="UP001221757"/>
    </source>
</evidence>
<dbReference type="AlphaFoldDB" id="A0AAD7CHQ5"/>
<evidence type="ECO:0000313" key="1">
    <source>
        <dbReference type="EMBL" id="KAJ7649595.1"/>
    </source>
</evidence>
<keyword evidence="2" id="KW-1185">Reference proteome</keyword>
<organism evidence="1 2">
    <name type="scientific">Mycena rosella</name>
    <name type="common">Pink bonnet</name>
    <name type="synonym">Agaricus rosellus</name>
    <dbReference type="NCBI Taxonomy" id="1033263"/>
    <lineage>
        <taxon>Eukaryota</taxon>
        <taxon>Fungi</taxon>
        <taxon>Dikarya</taxon>
        <taxon>Basidiomycota</taxon>
        <taxon>Agaricomycotina</taxon>
        <taxon>Agaricomycetes</taxon>
        <taxon>Agaricomycetidae</taxon>
        <taxon>Agaricales</taxon>
        <taxon>Marasmiineae</taxon>
        <taxon>Mycenaceae</taxon>
        <taxon>Mycena</taxon>
    </lineage>
</organism>